<dbReference type="Gene3D" id="2.120.10.30">
    <property type="entry name" value="TolB, C-terminal domain"/>
    <property type="match status" value="1"/>
</dbReference>
<accession>A0ABU7U1P1</accession>
<dbReference type="SUPFAM" id="SSF101898">
    <property type="entry name" value="NHL repeat"/>
    <property type="match status" value="1"/>
</dbReference>
<gene>
    <name evidence="3" type="ORF">DOFOFD_07175</name>
</gene>
<dbReference type="EMBL" id="JAWJZY010000002">
    <property type="protein sequence ID" value="MEE8658790.1"/>
    <property type="molecule type" value="Genomic_DNA"/>
</dbReference>
<protein>
    <submittedName>
        <fullName evidence="3">Uncharacterized protein</fullName>
    </submittedName>
</protein>
<dbReference type="InterPro" id="IPR017996">
    <property type="entry name" value="MRJP/yellow-related"/>
</dbReference>
<dbReference type="Pfam" id="PF03022">
    <property type="entry name" value="MRJP"/>
    <property type="match status" value="1"/>
</dbReference>
<proteinExistence type="predicted"/>
<keyword evidence="2" id="KW-0964">Secreted</keyword>
<comment type="subcellular location">
    <subcellularLocation>
        <location evidence="1">Secreted</location>
    </subcellularLocation>
</comment>
<dbReference type="Proteomes" id="UP001312908">
    <property type="component" value="Unassembled WGS sequence"/>
</dbReference>
<comment type="caution">
    <text evidence="3">The sequence shown here is derived from an EMBL/GenBank/DDBJ whole genome shotgun (WGS) entry which is preliminary data.</text>
</comment>
<evidence type="ECO:0000313" key="3">
    <source>
        <dbReference type="EMBL" id="MEE8658790.1"/>
    </source>
</evidence>
<keyword evidence="4" id="KW-1185">Reference proteome</keyword>
<evidence type="ECO:0000313" key="4">
    <source>
        <dbReference type="Proteomes" id="UP001312908"/>
    </source>
</evidence>
<evidence type="ECO:0000256" key="1">
    <source>
        <dbReference type="ARBA" id="ARBA00004613"/>
    </source>
</evidence>
<evidence type="ECO:0000256" key="2">
    <source>
        <dbReference type="ARBA" id="ARBA00022525"/>
    </source>
</evidence>
<dbReference type="InterPro" id="IPR011042">
    <property type="entry name" value="6-blade_b-propeller_TolB-like"/>
</dbReference>
<sequence length="354" mass="39476">MAHIFRWESMKNAASPSHFRKAILLLVLLLYPFEQGFAARERPWAPVPHPAEVTVIAHLPEGSDWHDVVKVTDGFILQRAPKDGAVSLIKVDRAGQAHPFPMTQQVKDMLDAPSALARADDRAIWVVNARPSAQPFLLKLDAETGALQSRFDASPDVYDGTSRFIAIAAHGPMIYLADEGDAALVTYDLEKKTWRRFFTHYPAMLGQRPMNIGGQEVRATDGRPLQRNVSHLALQRDGAWLYLQTPTGPLYRLKTELLRDPDFTPVELMESLTEWRRTPTIGGLTIGPDNALYLIDRSEGRLLSFDAGRNPFMQLADQRLVDAQTPYADPITNEIYVAAGADLLRVTPHQGTPP</sequence>
<organism evidence="3 4">
    <name type="scientific">Sorlinia euscelidii</name>
    <dbReference type="NCBI Taxonomy" id="3081148"/>
    <lineage>
        <taxon>Bacteria</taxon>
        <taxon>Pseudomonadati</taxon>
        <taxon>Pseudomonadota</taxon>
        <taxon>Alphaproteobacteria</taxon>
        <taxon>Acetobacterales</taxon>
        <taxon>Acetobacteraceae</taxon>
        <taxon>Sorlinia</taxon>
    </lineage>
</organism>
<reference evidence="3 4" key="1">
    <citation type="submission" date="2023-10" db="EMBL/GenBank/DDBJ databases">
        <title>Sorlinia euscelidii gen. nov., sp. nov., an acetic acid bacteria isolated from the gut of Euscelidius variegatus emitter.</title>
        <authorList>
            <person name="Michoud G."/>
            <person name="Marasco R."/>
            <person name="Seferji K."/>
            <person name="Gonella E."/>
            <person name="Garuglieri E."/>
            <person name="Alma A."/>
            <person name="Mapelli F."/>
            <person name="Borin S."/>
            <person name="Daffonchio D."/>
            <person name="Crotti E."/>
        </authorList>
    </citation>
    <scope>NUCLEOTIDE SEQUENCE [LARGE SCALE GENOMIC DNA]</scope>
    <source>
        <strain evidence="3 4">EV16P</strain>
    </source>
</reference>
<name>A0ABU7U1P1_9PROT</name>